<proteinExistence type="predicted"/>
<protein>
    <submittedName>
        <fullName evidence="1">Uncharacterized protein</fullName>
    </submittedName>
</protein>
<keyword evidence="2" id="KW-1185">Reference proteome</keyword>
<evidence type="ECO:0000313" key="1">
    <source>
        <dbReference type="EMBL" id="KAI1884052.1"/>
    </source>
</evidence>
<evidence type="ECO:0000313" key="2">
    <source>
        <dbReference type="Proteomes" id="UP000829720"/>
    </source>
</evidence>
<comment type="caution">
    <text evidence="1">The sequence shown here is derived from an EMBL/GenBank/DDBJ whole genome shotgun (WGS) entry which is preliminary data.</text>
</comment>
<organism evidence="1 2">
    <name type="scientific">Albula goreensis</name>
    <dbReference type="NCBI Taxonomy" id="1534307"/>
    <lineage>
        <taxon>Eukaryota</taxon>
        <taxon>Metazoa</taxon>
        <taxon>Chordata</taxon>
        <taxon>Craniata</taxon>
        <taxon>Vertebrata</taxon>
        <taxon>Euteleostomi</taxon>
        <taxon>Actinopterygii</taxon>
        <taxon>Neopterygii</taxon>
        <taxon>Teleostei</taxon>
        <taxon>Albuliformes</taxon>
        <taxon>Albulidae</taxon>
        <taxon>Albula</taxon>
    </lineage>
</organism>
<reference evidence="1" key="1">
    <citation type="submission" date="2021-01" db="EMBL/GenBank/DDBJ databases">
        <authorList>
            <person name="Zahm M."/>
            <person name="Roques C."/>
            <person name="Cabau C."/>
            <person name="Klopp C."/>
            <person name="Donnadieu C."/>
            <person name="Jouanno E."/>
            <person name="Lampietro C."/>
            <person name="Louis A."/>
            <person name="Herpin A."/>
            <person name="Echchiki A."/>
            <person name="Berthelot C."/>
            <person name="Parey E."/>
            <person name="Roest-Crollius H."/>
            <person name="Braasch I."/>
            <person name="Postlethwait J."/>
            <person name="Bobe J."/>
            <person name="Montfort J."/>
            <person name="Bouchez O."/>
            <person name="Begum T."/>
            <person name="Mejri S."/>
            <person name="Adams A."/>
            <person name="Chen W.-J."/>
            <person name="Guiguen Y."/>
        </authorList>
    </citation>
    <scope>NUCLEOTIDE SEQUENCE</scope>
    <source>
        <tissue evidence="1">Blood</tissue>
    </source>
</reference>
<sequence>MNGPDTNMLRILTMLTVAASGQIAYSHAAQILCALCKDCSLAGDVRIWGSNGSAVYSRGDSRKDCSLTSLRVGVPCSLNRSIVLPTTDASATYDFEGEGVSLLSGFQT</sequence>
<gene>
    <name evidence="1" type="ORF">AGOR_G00222420</name>
</gene>
<dbReference type="Proteomes" id="UP000829720">
    <property type="component" value="Unassembled WGS sequence"/>
</dbReference>
<name>A0A8T3CKM0_9TELE</name>
<dbReference type="AlphaFoldDB" id="A0A8T3CKM0"/>
<accession>A0A8T3CKM0</accession>
<dbReference type="EMBL" id="JAERUA010000022">
    <property type="protein sequence ID" value="KAI1884052.1"/>
    <property type="molecule type" value="Genomic_DNA"/>
</dbReference>